<dbReference type="EMBL" id="JAEKNR010000242">
    <property type="protein sequence ID" value="MBJ7601316.1"/>
    <property type="molecule type" value="Genomic_DNA"/>
</dbReference>
<gene>
    <name evidence="7" type="ORF">JF922_24985</name>
</gene>
<keyword evidence="4 5" id="KW-0472">Membrane</keyword>
<dbReference type="RefSeq" id="WP_338205512.1">
    <property type="nucleotide sequence ID" value="NZ_JAEKNR010000242.1"/>
</dbReference>
<dbReference type="AlphaFoldDB" id="A0A934K444"/>
<evidence type="ECO:0000256" key="1">
    <source>
        <dbReference type="ARBA" id="ARBA00022475"/>
    </source>
</evidence>
<proteinExistence type="predicted"/>
<evidence type="ECO:0000256" key="5">
    <source>
        <dbReference type="SAM" id="Phobius"/>
    </source>
</evidence>
<feature type="domain" description="Lipopolysaccharide assembly protein A" evidence="6">
    <location>
        <begin position="13"/>
        <end position="66"/>
    </location>
</feature>
<organism evidence="7 8">
    <name type="scientific">Candidatus Nephthysia bennettiae</name>
    <dbReference type="NCBI Taxonomy" id="3127016"/>
    <lineage>
        <taxon>Bacteria</taxon>
        <taxon>Bacillati</taxon>
        <taxon>Candidatus Dormiibacterota</taxon>
        <taxon>Candidatus Dormibacteria</taxon>
        <taxon>Candidatus Dormibacterales</taxon>
        <taxon>Candidatus Dormibacteraceae</taxon>
        <taxon>Candidatus Nephthysia</taxon>
    </lineage>
</organism>
<evidence type="ECO:0000259" key="6">
    <source>
        <dbReference type="Pfam" id="PF06305"/>
    </source>
</evidence>
<evidence type="ECO:0000313" key="8">
    <source>
        <dbReference type="Proteomes" id="UP000612893"/>
    </source>
</evidence>
<dbReference type="InterPro" id="IPR010445">
    <property type="entry name" value="LapA_dom"/>
</dbReference>
<keyword evidence="8" id="KW-1185">Reference proteome</keyword>
<protein>
    <submittedName>
        <fullName evidence="7">LapA family protein</fullName>
    </submittedName>
</protein>
<keyword evidence="3 5" id="KW-1133">Transmembrane helix</keyword>
<sequence length="73" mass="8144">MLEILVFILQDLQRVELHFLVFHGQLPLAIALLFAVILGAVIVLAFGGGRILQLRMVTRRARRQGAEARPPAE</sequence>
<dbReference type="Pfam" id="PF06305">
    <property type="entry name" value="LapA_dom"/>
    <property type="match status" value="1"/>
</dbReference>
<evidence type="ECO:0000256" key="2">
    <source>
        <dbReference type="ARBA" id="ARBA00022692"/>
    </source>
</evidence>
<evidence type="ECO:0000256" key="3">
    <source>
        <dbReference type="ARBA" id="ARBA00022989"/>
    </source>
</evidence>
<feature type="transmembrane region" description="Helical" evidence="5">
    <location>
        <begin position="28"/>
        <end position="52"/>
    </location>
</feature>
<dbReference type="GO" id="GO:0005886">
    <property type="term" value="C:plasma membrane"/>
    <property type="evidence" value="ECO:0007669"/>
    <property type="project" value="InterPro"/>
</dbReference>
<evidence type="ECO:0000256" key="4">
    <source>
        <dbReference type="ARBA" id="ARBA00023136"/>
    </source>
</evidence>
<evidence type="ECO:0000313" key="7">
    <source>
        <dbReference type="EMBL" id="MBJ7601316.1"/>
    </source>
</evidence>
<keyword evidence="1" id="KW-1003">Cell membrane</keyword>
<name>A0A934K444_9BACT</name>
<reference evidence="7" key="1">
    <citation type="submission" date="2020-10" db="EMBL/GenBank/DDBJ databases">
        <title>Ca. Dormibacterota MAGs.</title>
        <authorList>
            <person name="Montgomery K."/>
        </authorList>
    </citation>
    <scope>NUCLEOTIDE SEQUENCE [LARGE SCALE GENOMIC DNA]</scope>
    <source>
        <strain evidence="7">SC8812_S17_10</strain>
    </source>
</reference>
<dbReference type="Proteomes" id="UP000612893">
    <property type="component" value="Unassembled WGS sequence"/>
</dbReference>
<comment type="caution">
    <text evidence="7">The sequence shown here is derived from an EMBL/GenBank/DDBJ whole genome shotgun (WGS) entry which is preliminary data.</text>
</comment>
<keyword evidence="2 5" id="KW-0812">Transmembrane</keyword>
<accession>A0A934K444</accession>